<protein>
    <submittedName>
        <fullName evidence="4">Uncharacterized protein</fullName>
    </submittedName>
</protein>
<dbReference type="GO" id="GO:0004623">
    <property type="term" value="F:phospholipase A2 activity"/>
    <property type="evidence" value="ECO:0007669"/>
    <property type="project" value="InterPro"/>
</dbReference>
<evidence type="ECO:0000313" key="4">
    <source>
        <dbReference type="EMBL" id="KAK2146214.1"/>
    </source>
</evidence>
<dbReference type="AlphaFoldDB" id="A0AAD9MX40"/>
<dbReference type="Pfam" id="PF06951">
    <property type="entry name" value="PLA2G12"/>
    <property type="match status" value="1"/>
</dbReference>
<comment type="subcellular location">
    <subcellularLocation>
        <location evidence="1">Secreted</location>
    </subcellularLocation>
</comment>
<feature type="signal peptide" evidence="3">
    <location>
        <begin position="1"/>
        <end position="24"/>
    </location>
</feature>
<dbReference type="PROSITE" id="PS00118">
    <property type="entry name" value="PA2_HIS"/>
    <property type="match status" value="1"/>
</dbReference>
<keyword evidence="2" id="KW-0964">Secreted</keyword>
<dbReference type="InterPro" id="IPR033113">
    <property type="entry name" value="PLA2_histidine"/>
</dbReference>
<name>A0AAD9MX40_9ANNE</name>
<dbReference type="GO" id="GO:0050482">
    <property type="term" value="P:arachidonate secretion"/>
    <property type="evidence" value="ECO:0007669"/>
    <property type="project" value="InterPro"/>
</dbReference>
<dbReference type="GO" id="GO:0005576">
    <property type="term" value="C:extracellular region"/>
    <property type="evidence" value="ECO:0007669"/>
    <property type="project" value="UniProtKB-SubCell"/>
</dbReference>
<evidence type="ECO:0000256" key="3">
    <source>
        <dbReference type="SAM" id="SignalP"/>
    </source>
</evidence>
<reference evidence="4" key="1">
    <citation type="journal article" date="2023" name="Mol. Biol. Evol.">
        <title>Third-Generation Sequencing Reveals the Adaptive Role of the Epigenome in Three Deep-Sea Polychaetes.</title>
        <authorList>
            <person name="Perez M."/>
            <person name="Aroh O."/>
            <person name="Sun Y."/>
            <person name="Lan Y."/>
            <person name="Juniper S.K."/>
            <person name="Young C.R."/>
            <person name="Angers B."/>
            <person name="Qian P.Y."/>
        </authorList>
    </citation>
    <scope>NUCLEOTIDE SEQUENCE</scope>
    <source>
        <strain evidence="4">P08H-3</strain>
    </source>
</reference>
<dbReference type="PANTHER" id="PTHR12824">
    <property type="entry name" value="GROUP XII SECRETORY PHOSPHOLIPASE A2 FAMILY MEMBER"/>
    <property type="match status" value="1"/>
</dbReference>
<dbReference type="Proteomes" id="UP001208570">
    <property type="component" value="Unassembled WGS sequence"/>
</dbReference>
<organism evidence="4 5">
    <name type="scientific">Paralvinella palmiformis</name>
    <dbReference type="NCBI Taxonomy" id="53620"/>
    <lineage>
        <taxon>Eukaryota</taxon>
        <taxon>Metazoa</taxon>
        <taxon>Spiralia</taxon>
        <taxon>Lophotrochozoa</taxon>
        <taxon>Annelida</taxon>
        <taxon>Polychaeta</taxon>
        <taxon>Sedentaria</taxon>
        <taxon>Canalipalpata</taxon>
        <taxon>Terebellida</taxon>
        <taxon>Terebelliformia</taxon>
        <taxon>Alvinellidae</taxon>
        <taxon>Paralvinella</taxon>
    </lineage>
</organism>
<keyword evidence="5" id="KW-1185">Reference proteome</keyword>
<dbReference type="GO" id="GO:0016042">
    <property type="term" value="P:lipid catabolic process"/>
    <property type="evidence" value="ECO:0007669"/>
    <property type="project" value="InterPro"/>
</dbReference>
<dbReference type="EMBL" id="JAODUP010000624">
    <property type="protein sequence ID" value="KAK2146214.1"/>
    <property type="molecule type" value="Genomic_DNA"/>
</dbReference>
<proteinExistence type="predicted"/>
<evidence type="ECO:0000256" key="1">
    <source>
        <dbReference type="ARBA" id="ARBA00004613"/>
    </source>
</evidence>
<evidence type="ECO:0000313" key="5">
    <source>
        <dbReference type="Proteomes" id="UP001208570"/>
    </source>
</evidence>
<dbReference type="InterPro" id="IPR036444">
    <property type="entry name" value="PLipase_A2_dom_sf"/>
</dbReference>
<dbReference type="GO" id="GO:0006644">
    <property type="term" value="P:phospholipid metabolic process"/>
    <property type="evidence" value="ECO:0007669"/>
    <property type="project" value="InterPro"/>
</dbReference>
<feature type="chain" id="PRO_5041925776" evidence="3">
    <location>
        <begin position="25"/>
        <end position="165"/>
    </location>
</feature>
<gene>
    <name evidence="4" type="ORF">LSH36_624g01093</name>
</gene>
<dbReference type="PANTHER" id="PTHR12824:SF8">
    <property type="entry name" value="GXIVSPLA2, ISOFORM A"/>
    <property type="match status" value="1"/>
</dbReference>
<dbReference type="Gene3D" id="1.20.90.10">
    <property type="entry name" value="Phospholipase A2 domain"/>
    <property type="match status" value="1"/>
</dbReference>
<comment type="caution">
    <text evidence="4">The sequence shown here is derived from an EMBL/GenBank/DDBJ whole genome shotgun (WGS) entry which is preliminary data.</text>
</comment>
<keyword evidence="3" id="KW-0732">Signal</keyword>
<evidence type="ECO:0000256" key="2">
    <source>
        <dbReference type="ARBA" id="ARBA00022525"/>
    </source>
</evidence>
<dbReference type="InterPro" id="IPR010711">
    <property type="entry name" value="PLA2G12"/>
</dbReference>
<accession>A0AAD9MX40</accession>
<dbReference type="SUPFAM" id="SSF48619">
    <property type="entry name" value="Phospholipase A2, PLA2"/>
    <property type="match status" value="1"/>
</dbReference>
<dbReference type="GO" id="GO:0005509">
    <property type="term" value="F:calcium ion binding"/>
    <property type="evidence" value="ECO:0007669"/>
    <property type="project" value="InterPro"/>
</dbReference>
<sequence length="165" mass="18244">MLSSKYLVIFGLLFSFCCYNRVEGKLDFVKGLANLAEAVGNLIQVSDDCKYTCRNGATPKENPEHKKTANGCGSYGTHFKIGAVPGATECCNKHDYCYDTCNSDKAFCDRQLEHCLQKICYNLKGKITDKKEEECVTVVQYIFGGVSALGCEAYLKSQKSACTCY</sequence>